<dbReference type="EMBL" id="AY071767">
    <property type="protein sequence ID" value="AAL49389.1"/>
    <property type="molecule type" value="mRNA"/>
</dbReference>
<dbReference type="AlphaFoldDB" id="Q8T942"/>
<proteinExistence type="evidence at transcript level"/>
<accession>Q8T942</accession>
<reference evidence="1" key="1">
    <citation type="submission" date="2001-12" db="EMBL/GenBank/DDBJ databases">
        <authorList>
            <person name="Stapleton M."/>
            <person name="Brokstein P."/>
            <person name="Hong L."/>
            <person name="Agbayani A."/>
            <person name="Carlson J."/>
            <person name="Champe M."/>
            <person name="Chavez C."/>
            <person name="Dorsett V."/>
            <person name="Dresnek D."/>
            <person name="Farfan D."/>
            <person name="Frise E."/>
            <person name="George R."/>
            <person name="Gonzalez M."/>
            <person name="Guarin H."/>
            <person name="Kronmiller B."/>
            <person name="Li P."/>
            <person name="Liao G."/>
            <person name="Miranda A."/>
            <person name="Mungall C.J."/>
            <person name="Nunoo J."/>
            <person name="Pacleb J."/>
            <person name="Paragas V."/>
            <person name="Park S."/>
            <person name="Patel S."/>
            <person name="Phouanenavong S."/>
            <person name="Wan K."/>
            <person name="Yu C."/>
            <person name="Lewis S.E."/>
            <person name="Rubin G.M."/>
            <person name="Celniker S."/>
        </authorList>
    </citation>
    <scope>NUCLEOTIDE SEQUENCE</scope>
</reference>
<sequence length="71" mass="8358">MRLFSMSVGRQNKVLLYRVKLFECMPNHNEDTVRWSTREEGNGLVIFWMAQRNNRCQFYSQGANLKVPSSS</sequence>
<organism evidence="1">
    <name type="scientific">Drosophila melanogaster</name>
    <name type="common">Fruit fly</name>
    <dbReference type="NCBI Taxonomy" id="7227"/>
    <lineage>
        <taxon>Eukaryota</taxon>
        <taxon>Metazoa</taxon>
        <taxon>Ecdysozoa</taxon>
        <taxon>Arthropoda</taxon>
        <taxon>Hexapoda</taxon>
        <taxon>Insecta</taxon>
        <taxon>Pterygota</taxon>
        <taxon>Neoptera</taxon>
        <taxon>Endopterygota</taxon>
        <taxon>Diptera</taxon>
        <taxon>Brachycera</taxon>
        <taxon>Muscomorpha</taxon>
        <taxon>Ephydroidea</taxon>
        <taxon>Drosophilidae</taxon>
        <taxon>Drosophila</taxon>
        <taxon>Sophophora</taxon>
    </lineage>
</organism>
<gene>
    <name evidence="1" type="ORF">CG11917</name>
</gene>
<protein>
    <submittedName>
        <fullName evidence="1">SD01509p</fullName>
    </submittedName>
</protein>
<evidence type="ECO:0000313" key="1">
    <source>
        <dbReference type="EMBL" id="AAL49389.1"/>
    </source>
</evidence>
<name>Q8T942_DROME</name>